<protein>
    <submittedName>
        <fullName evidence="1">BfmA/BtgA family mobilization protein</fullName>
    </submittedName>
</protein>
<evidence type="ECO:0000313" key="1">
    <source>
        <dbReference type="EMBL" id="MDN4167042.1"/>
    </source>
</evidence>
<dbReference type="InterPro" id="IPR048012">
    <property type="entry name" value="BfmA-like_N"/>
</dbReference>
<dbReference type="RefSeq" id="WP_320005581.1">
    <property type="nucleotide sequence ID" value="NZ_JAUHJS010000011.1"/>
</dbReference>
<reference evidence="1" key="1">
    <citation type="submission" date="2023-06" db="EMBL/GenBank/DDBJ databases">
        <title>Cytophagales bacterium Strain LB-30, isolated from soil.</title>
        <authorList>
            <person name="Liu B."/>
        </authorList>
    </citation>
    <scope>NUCLEOTIDE SEQUENCE</scope>
    <source>
        <strain evidence="1">LB-30</strain>
    </source>
</reference>
<keyword evidence="2" id="KW-1185">Reference proteome</keyword>
<sequence>MKQKSVIISEECHEHLKRISERLGRPIGKVAEQSILYISKKHIDPANLKEGNPIGEIKKYHDHTIAYITTFEKTKLQPLLDNLTIVFSSIQKAVSRFSQVDIPTQTNGTNQRELAELKSLLMAIENRLVNQNHSHQKALDTNQFKNQFMENQNRILKYVNLFSKEIDDLARAPLVSNEKIRRIKGNFVAQVKPLLKYEH</sequence>
<dbReference type="Proteomes" id="UP001168552">
    <property type="component" value="Unassembled WGS sequence"/>
</dbReference>
<organism evidence="1 2">
    <name type="scientific">Shiella aurantiaca</name>
    <dbReference type="NCBI Taxonomy" id="3058365"/>
    <lineage>
        <taxon>Bacteria</taxon>
        <taxon>Pseudomonadati</taxon>
        <taxon>Bacteroidota</taxon>
        <taxon>Cytophagia</taxon>
        <taxon>Cytophagales</taxon>
        <taxon>Shiellaceae</taxon>
        <taxon>Shiella</taxon>
    </lineage>
</organism>
<evidence type="ECO:0000313" key="2">
    <source>
        <dbReference type="Proteomes" id="UP001168552"/>
    </source>
</evidence>
<dbReference type="EMBL" id="JAUHJS010000011">
    <property type="protein sequence ID" value="MDN4167042.1"/>
    <property type="molecule type" value="Genomic_DNA"/>
</dbReference>
<proteinExistence type="predicted"/>
<name>A0ABT8F9D2_9BACT</name>
<dbReference type="NCBIfam" id="NF041200">
    <property type="entry name" value="mob_BfmA_Nterm"/>
    <property type="match status" value="1"/>
</dbReference>
<comment type="caution">
    <text evidence="1">The sequence shown here is derived from an EMBL/GenBank/DDBJ whole genome shotgun (WGS) entry which is preliminary data.</text>
</comment>
<gene>
    <name evidence="1" type="ORF">QWY31_16140</name>
</gene>
<accession>A0ABT8F9D2</accession>